<feature type="region of interest" description="Disordered" evidence="1">
    <location>
        <begin position="343"/>
        <end position="374"/>
    </location>
</feature>
<dbReference type="Pfam" id="PF15558">
    <property type="entry name" value="DUF4659"/>
    <property type="match status" value="1"/>
</dbReference>
<dbReference type="Proteomes" id="UP000694923">
    <property type="component" value="Unplaced"/>
</dbReference>
<dbReference type="RefSeq" id="XP_008592703.1">
    <property type="nucleotide sequence ID" value="XM_008594481.1"/>
</dbReference>
<sequence length="466" mass="53824">MAGFGPFSARPYLDFWEPSRPGGERASPARLGGPGDPPYMPVSGTFKVKKAPSGDQWAVPVCRHPGRCSPSSVPTEKSSVASQMFRTQSACVRTPKRDSDLAESLARQCSQPSVSSEEAQSQHTQILKNKLEEVVVSSRDQKIVALVLARVKKAQRMRELQQQVATAWEELKRSDQKVQMTLERERQLLLQQSQEQWKQTGRRQRGRGCDSQVRNVTQGESRCRAPLHDQENQCQEDLERARARAEHRKLCQVQRLREQERNRLQLQERLEKAFLKRHLHAMEGQKKGQETNLSSLVNYQARKVLMDCQAKAEELLRKLSLEQSSQRSQEMHQGLIRERHQELRDKAQKEEEEFQQARWHTGESEEKGKTHRRTPVELADQRIGQARTSTYKTTRQEAQHLQELSILREKNRHILKLKAEKDEKGHIQGIKEAVRKKEQISQGRDPTFQEFQKMPGLHRKAAQQVL</sequence>
<protein>
    <submittedName>
        <fullName evidence="3">Coiled-coil domain-containing protein 185</fullName>
    </submittedName>
</protein>
<accession>A0ABM0SIL2</accession>
<dbReference type="PANTHER" id="PTHR33663">
    <property type="entry name" value="COILED-COIL DOMAIN-CONTAINING PROTEIN 177"/>
    <property type="match status" value="1"/>
</dbReference>
<evidence type="ECO:0000313" key="3">
    <source>
        <dbReference type="RefSeq" id="XP_008592703.1"/>
    </source>
</evidence>
<dbReference type="GeneID" id="103610276"/>
<proteinExistence type="predicted"/>
<name>A0ABM0SIL2_GALVR</name>
<reference evidence="3" key="1">
    <citation type="submission" date="2025-08" db="UniProtKB">
        <authorList>
            <consortium name="RefSeq"/>
        </authorList>
    </citation>
    <scope>IDENTIFICATION</scope>
</reference>
<evidence type="ECO:0000313" key="2">
    <source>
        <dbReference type="Proteomes" id="UP000694923"/>
    </source>
</evidence>
<dbReference type="InterPro" id="IPR029090">
    <property type="entry name" value="DUF4659"/>
</dbReference>
<organism evidence="2 3">
    <name type="scientific">Galeopterus variegatus</name>
    <name type="common">Malayan flying lemur</name>
    <name type="synonym">Cynocephalus variegatus</name>
    <dbReference type="NCBI Taxonomy" id="482537"/>
    <lineage>
        <taxon>Eukaryota</taxon>
        <taxon>Metazoa</taxon>
        <taxon>Chordata</taxon>
        <taxon>Craniata</taxon>
        <taxon>Vertebrata</taxon>
        <taxon>Euteleostomi</taxon>
        <taxon>Mammalia</taxon>
        <taxon>Eutheria</taxon>
        <taxon>Euarchontoglires</taxon>
        <taxon>Dermoptera</taxon>
        <taxon>Cynocephalidae</taxon>
        <taxon>Galeopterus</taxon>
    </lineage>
</organism>
<gene>
    <name evidence="3" type="primary">CCDC185</name>
</gene>
<dbReference type="PANTHER" id="PTHR33663:SF3">
    <property type="entry name" value="COILED-COIL DOMAIN-CONTAINING PROTEIN 185"/>
    <property type="match status" value="1"/>
</dbReference>
<feature type="region of interest" description="Disordered" evidence="1">
    <location>
        <begin position="1"/>
        <end position="46"/>
    </location>
</feature>
<evidence type="ECO:0000256" key="1">
    <source>
        <dbReference type="SAM" id="MobiDB-lite"/>
    </source>
</evidence>
<keyword evidence="2" id="KW-1185">Reference proteome</keyword>